<feature type="chain" id="PRO_5003279408" description="Lipoprotein" evidence="1">
    <location>
        <begin position="20"/>
        <end position="129"/>
    </location>
</feature>
<keyword evidence="3" id="KW-1185">Reference proteome</keyword>
<organism evidence="2 3">
    <name type="scientific">Marinomonas mediterranea (strain ATCC 700492 / JCM 21426 / NBRC 103028 / MMB-1)</name>
    <dbReference type="NCBI Taxonomy" id="717774"/>
    <lineage>
        <taxon>Bacteria</taxon>
        <taxon>Pseudomonadati</taxon>
        <taxon>Pseudomonadota</taxon>
        <taxon>Gammaproteobacteria</taxon>
        <taxon>Oceanospirillales</taxon>
        <taxon>Oceanospirillaceae</taxon>
        <taxon>Marinomonas</taxon>
    </lineage>
</organism>
<evidence type="ECO:0008006" key="4">
    <source>
        <dbReference type="Google" id="ProtNLM"/>
    </source>
</evidence>
<sequence length="129" mass="14337" precursor="true">MCRLLIFLFLVAFCGRVLAVDELCSPDAHVLSGDNFSRSASVYMVCDSLDGISQSQANALVSVALAKNQEDVAEVFVFFVKSDSYIGAMEKTPFLIPKNYYLADFYSVTGKFVLWPKSPIKSRTMELDL</sequence>
<dbReference type="KEGG" id="mme:Marme_1667"/>
<dbReference type="AlphaFoldDB" id="F2JZS4"/>
<reference evidence="2 3" key="1">
    <citation type="journal article" date="2012" name="Stand. Genomic Sci.">
        <title>Complete genome sequence of the melanogenic marine bacterium Marinomonas mediterranea type strain (MMB-1(T)).</title>
        <authorList>
            <person name="Lucas-Elio P."/>
            <person name="Goodwin L."/>
            <person name="Woyke T."/>
            <person name="Pitluck S."/>
            <person name="Nolan M."/>
            <person name="Kyrpides N.C."/>
            <person name="Detter J.C."/>
            <person name="Copeland A."/>
            <person name="Teshima H."/>
            <person name="Bruce D."/>
            <person name="Detter C."/>
            <person name="Tapia R."/>
            <person name="Han S."/>
            <person name="Land M.L."/>
            <person name="Ivanova N."/>
            <person name="Mikhailova N."/>
            <person name="Johnston A.W."/>
            <person name="Sanchez-Amat A."/>
        </authorList>
    </citation>
    <scope>NUCLEOTIDE SEQUENCE [LARGE SCALE GENOMIC DNA]</scope>
    <source>
        <strain evidence="3">ATCC 700492 / JCM 21426 / NBRC 103028 / MMB-1</strain>
    </source>
</reference>
<dbReference type="Proteomes" id="UP000001062">
    <property type="component" value="Chromosome"/>
</dbReference>
<evidence type="ECO:0000313" key="2">
    <source>
        <dbReference type="EMBL" id="ADZ90928.1"/>
    </source>
</evidence>
<accession>F2JZS4</accession>
<name>F2JZS4_MARM1</name>
<dbReference type="STRING" id="717774.Marme_1667"/>
<proteinExistence type="predicted"/>
<feature type="signal peptide" evidence="1">
    <location>
        <begin position="1"/>
        <end position="19"/>
    </location>
</feature>
<keyword evidence="1" id="KW-0732">Signal</keyword>
<evidence type="ECO:0000313" key="3">
    <source>
        <dbReference type="Proteomes" id="UP000001062"/>
    </source>
</evidence>
<protein>
    <recommendedName>
        <fullName evidence="4">Lipoprotein</fullName>
    </recommendedName>
</protein>
<evidence type="ECO:0000256" key="1">
    <source>
        <dbReference type="SAM" id="SignalP"/>
    </source>
</evidence>
<dbReference type="EMBL" id="CP002583">
    <property type="protein sequence ID" value="ADZ90928.1"/>
    <property type="molecule type" value="Genomic_DNA"/>
</dbReference>
<gene>
    <name evidence="2" type="ordered locus">Marme_1667</name>
</gene>
<dbReference type="HOGENOM" id="CLU_1946234_0_0_6"/>